<dbReference type="InterPro" id="IPR011047">
    <property type="entry name" value="Quinoprotein_ADH-like_sf"/>
</dbReference>
<name>A0ABS7Z4P5_9SPHI</name>
<evidence type="ECO:0000313" key="2">
    <source>
        <dbReference type="Proteomes" id="UP001165302"/>
    </source>
</evidence>
<keyword evidence="2" id="KW-1185">Reference proteome</keyword>
<dbReference type="Pfam" id="PF08309">
    <property type="entry name" value="LVIVD"/>
    <property type="match status" value="1"/>
</dbReference>
<organism evidence="1 2">
    <name type="scientific">Sphingobacterium bovistauri</name>
    <dbReference type="NCBI Taxonomy" id="2781959"/>
    <lineage>
        <taxon>Bacteria</taxon>
        <taxon>Pseudomonadati</taxon>
        <taxon>Bacteroidota</taxon>
        <taxon>Sphingobacteriia</taxon>
        <taxon>Sphingobacteriales</taxon>
        <taxon>Sphingobacteriaceae</taxon>
        <taxon>Sphingobacterium</taxon>
    </lineage>
</organism>
<proteinExistence type="predicted"/>
<reference evidence="1" key="1">
    <citation type="submission" date="2020-10" db="EMBL/GenBank/DDBJ databases">
        <authorList>
            <person name="Lu T."/>
            <person name="Wang Q."/>
            <person name="Han X."/>
        </authorList>
    </citation>
    <scope>NUCLEOTIDE SEQUENCE</scope>
    <source>
        <strain evidence="1">WQ 366</strain>
    </source>
</reference>
<protein>
    <recommendedName>
        <fullName evidence="3">LVIVD repeat-containing protein</fullName>
    </recommendedName>
</protein>
<sequence>MSGCDKVDSNTYYKTRLPIFEKMSDVRKMMTTVVAPQPLEYTGKIYIFKDFLFINEPMKGIHIFNNSNPSTPIAVAFLNIPGNVDMAVKDNVLYADSYVDLLTFDLSTPTNPKLLNRIEEVFKNVYQYNYETKSLNDVIVRYVDTVVNREYFHKYNPYVSIKTEMVYYNNSNSSGGSYGQGGSMARFTLANEYLYAVDNASLNLFDVSNTSKPSFTKNIKLGWGIETIFPYKNNLFIGSNAGMYIYNIDNAAQPKELSRYEHVRACDPVVVNDDYAFVTLRTGAICAGVVNVLEVVDIKDLTKPKLVKTFQMQNPHGLGLANDVLYICEGKFGFKSFDAKDVNKVGDVQLEHLAQLNSTDVIPGPKSLIVIGENGVCQYDYSNKAKLKLLSCISVQPIVE</sequence>
<accession>A0ABS7Z4P5</accession>
<dbReference type="InterPro" id="IPR013211">
    <property type="entry name" value="LVIVD"/>
</dbReference>
<evidence type="ECO:0000313" key="1">
    <source>
        <dbReference type="EMBL" id="MCA5003939.1"/>
    </source>
</evidence>
<dbReference type="SUPFAM" id="SSF50998">
    <property type="entry name" value="Quinoprotein alcohol dehydrogenase-like"/>
    <property type="match status" value="1"/>
</dbReference>
<gene>
    <name evidence="1" type="ORF">IPZ78_02095</name>
</gene>
<evidence type="ECO:0008006" key="3">
    <source>
        <dbReference type="Google" id="ProtNLM"/>
    </source>
</evidence>
<dbReference type="EMBL" id="JADEYP010000002">
    <property type="protein sequence ID" value="MCA5003939.1"/>
    <property type="molecule type" value="Genomic_DNA"/>
</dbReference>
<dbReference type="Proteomes" id="UP001165302">
    <property type="component" value="Unassembled WGS sequence"/>
</dbReference>
<comment type="caution">
    <text evidence="1">The sequence shown here is derived from an EMBL/GenBank/DDBJ whole genome shotgun (WGS) entry which is preliminary data.</text>
</comment>